<evidence type="ECO:0000313" key="2">
    <source>
        <dbReference type="EMBL" id="KAB1224132.1"/>
    </source>
</evidence>
<evidence type="ECO:0000313" key="4">
    <source>
        <dbReference type="Proteomes" id="UP000516437"/>
    </source>
</evidence>
<feature type="compositionally biased region" description="Polar residues" evidence="1">
    <location>
        <begin position="17"/>
        <end position="26"/>
    </location>
</feature>
<evidence type="ECO:0000313" key="3">
    <source>
        <dbReference type="EMBL" id="KAB1224163.1"/>
    </source>
</evidence>
<protein>
    <submittedName>
        <fullName evidence="3">Uncharacterized protein</fullName>
    </submittedName>
</protein>
<dbReference type="EMBL" id="RXIC02000020">
    <property type="protein sequence ID" value="KAB1224163.1"/>
    <property type="molecule type" value="Genomic_DNA"/>
</dbReference>
<proteinExistence type="predicted"/>
<reference evidence="3" key="1">
    <citation type="submission" date="2018-07" db="EMBL/GenBank/DDBJ databases">
        <authorList>
            <person name="Gao Z.-S."/>
            <person name="Jia H.-M."/>
            <person name="Jia H.-J."/>
            <person name="Cai Q.-L."/>
            <person name="Wang Y."/>
            <person name="Zhao H.-B."/>
        </authorList>
    </citation>
    <scope>NUCLEOTIDE SEQUENCE</scope>
    <source>
        <tissue evidence="3">Leaves</tissue>
    </source>
</reference>
<dbReference type="AlphaFoldDB" id="A0A6A1WH27"/>
<evidence type="ECO:0000256" key="1">
    <source>
        <dbReference type="SAM" id="MobiDB-lite"/>
    </source>
</evidence>
<dbReference type="OrthoDB" id="42462at2759"/>
<name>A0A6A1WH27_9ROSI</name>
<comment type="caution">
    <text evidence="3">The sequence shown here is derived from an EMBL/GenBank/DDBJ whole genome shotgun (WGS) entry which is preliminary data.</text>
</comment>
<dbReference type="EMBL" id="RXIC02000020">
    <property type="protein sequence ID" value="KAB1224132.1"/>
    <property type="molecule type" value="Genomic_DNA"/>
</dbReference>
<feature type="compositionally biased region" description="Polar residues" evidence="1">
    <location>
        <begin position="36"/>
        <end position="50"/>
    </location>
</feature>
<sequence length="263" mass="28811">MEDSEGQPLPPGVHSLPNYSHNQAFSGPSAPRPPQLTDNTSRPQYHSNYPGNYLFPRPSNSTFTPTQSSYPHICASIQHNFYPSAPDLSGRIPESSENSNAPQLGFVARGADLIGQQPEDKNGARATIPLDENKILQRNCHVDGSDGTSTSYSRLHVESAGDIETAARDAVLREQTWGIYNFREARGAGGPSEEGKDIFSERHDPNALKDHLLKMTSQHRAEMAMKWGKPTVLGQGRAHAAAAGFEKRIDHDFEPVLSMTPLN</sequence>
<reference evidence="3 4" key="2">
    <citation type="journal article" date="2019" name="Plant Biotechnol. J.">
        <title>The red bayberry genome and genetic basis of sex determination.</title>
        <authorList>
            <person name="Jia H.M."/>
            <person name="Jia H.J."/>
            <person name="Cai Q.L."/>
            <person name="Wang Y."/>
            <person name="Zhao H.B."/>
            <person name="Yang W.F."/>
            <person name="Wang G.Y."/>
            <person name="Li Y.H."/>
            <person name="Zhan D.L."/>
            <person name="Shen Y.T."/>
            <person name="Niu Q.F."/>
            <person name="Chang L."/>
            <person name="Qiu J."/>
            <person name="Zhao L."/>
            <person name="Xie H.B."/>
            <person name="Fu W.Y."/>
            <person name="Jin J."/>
            <person name="Li X.W."/>
            <person name="Jiao Y."/>
            <person name="Zhou C.C."/>
            <person name="Tu T."/>
            <person name="Chai C.Y."/>
            <person name="Gao J.L."/>
            <person name="Fan L.J."/>
            <person name="van de Weg E."/>
            <person name="Wang J.Y."/>
            <person name="Gao Z.S."/>
        </authorList>
    </citation>
    <scope>NUCLEOTIDE SEQUENCE [LARGE SCALE GENOMIC DNA]</scope>
    <source>
        <tissue evidence="3">Leaves</tissue>
    </source>
</reference>
<feature type="compositionally biased region" description="Polar residues" evidence="1">
    <location>
        <begin position="58"/>
        <end position="67"/>
    </location>
</feature>
<feature type="region of interest" description="Disordered" evidence="1">
    <location>
        <begin position="1"/>
        <end position="67"/>
    </location>
</feature>
<gene>
    <name evidence="3" type="ORF">CJ030_MR2G024432</name>
    <name evidence="2" type="ORF">CJ030_MR2G024463</name>
</gene>
<accession>A0A6A1WH27</accession>
<reference evidence="3" key="3">
    <citation type="submission" date="2019-09" db="EMBL/GenBank/DDBJ databases">
        <authorList>
            <person name="Gao Z."/>
        </authorList>
    </citation>
    <scope>NUCLEOTIDE SEQUENCE</scope>
    <source>
        <tissue evidence="3">Leaves</tissue>
    </source>
</reference>
<organism evidence="3 4">
    <name type="scientific">Morella rubra</name>
    <name type="common">Chinese bayberry</name>
    <dbReference type="NCBI Taxonomy" id="262757"/>
    <lineage>
        <taxon>Eukaryota</taxon>
        <taxon>Viridiplantae</taxon>
        <taxon>Streptophyta</taxon>
        <taxon>Embryophyta</taxon>
        <taxon>Tracheophyta</taxon>
        <taxon>Spermatophyta</taxon>
        <taxon>Magnoliopsida</taxon>
        <taxon>eudicotyledons</taxon>
        <taxon>Gunneridae</taxon>
        <taxon>Pentapetalae</taxon>
        <taxon>rosids</taxon>
        <taxon>fabids</taxon>
        <taxon>Fagales</taxon>
        <taxon>Myricaceae</taxon>
        <taxon>Morella</taxon>
    </lineage>
</organism>
<keyword evidence="4" id="KW-1185">Reference proteome</keyword>
<dbReference type="Proteomes" id="UP000516437">
    <property type="component" value="Chromosome 2"/>
</dbReference>